<dbReference type="PROSITE" id="PS01117">
    <property type="entry name" value="HTH_MARR_1"/>
    <property type="match status" value="1"/>
</dbReference>
<dbReference type="Proteomes" id="UP001324634">
    <property type="component" value="Chromosome"/>
</dbReference>
<dbReference type="KEGG" id="psti:SOO65_12595"/>
<keyword evidence="3" id="KW-0804">Transcription</keyword>
<evidence type="ECO:0000313" key="6">
    <source>
        <dbReference type="Proteomes" id="UP001324634"/>
    </source>
</evidence>
<dbReference type="PRINTS" id="PR00598">
    <property type="entry name" value="HTHMARR"/>
</dbReference>
<evidence type="ECO:0000256" key="3">
    <source>
        <dbReference type="ARBA" id="ARBA00023163"/>
    </source>
</evidence>
<name>A0AAX4HK02_9BACT</name>
<evidence type="ECO:0000256" key="2">
    <source>
        <dbReference type="ARBA" id="ARBA00023125"/>
    </source>
</evidence>
<dbReference type="InterPro" id="IPR036388">
    <property type="entry name" value="WH-like_DNA-bd_sf"/>
</dbReference>
<dbReference type="PANTHER" id="PTHR42756:SF1">
    <property type="entry name" value="TRANSCRIPTIONAL REPRESSOR OF EMRAB OPERON"/>
    <property type="match status" value="1"/>
</dbReference>
<dbReference type="GO" id="GO:0003700">
    <property type="term" value="F:DNA-binding transcription factor activity"/>
    <property type="evidence" value="ECO:0007669"/>
    <property type="project" value="InterPro"/>
</dbReference>
<keyword evidence="1" id="KW-0805">Transcription regulation</keyword>
<evidence type="ECO:0000259" key="4">
    <source>
        <dbReference type="PROSITE" id="PS50995"/>
    </source>
</evidence>
<dbReference type="Gene3D" id="1.10.10.10">
    <property type="entry name" value="Winged helix-like DNA-binding domain superfamily/Winged helix DNA-binding domain"/>
    <property type="match status" value="1"/>
</dbReference>
<protein>
    <submittedName>
        <fullName evidence="5">MarR family transcriptional regulator</fullName>
    </submittedName>
</protein>
<dbReference type="RefSeq" id="WP_321390391.1">
    <property type="nucleotide sequence ID" value="NZ_CP139487.1"/>
</dbReference>
<dbReference type="SMART" id="SM00347">
    <property type="entry name" value="HTH_MARR"/>
    <property type="match status" value="1"/>
</dbReference>
<feature type="domain" description="HTH marR-type" evidence="4">
    <location>
        <begin position="20"/>
        <end position="152"/>
    </location>
</feature>
<dbReference type="EMBL" id="CP139487">
    <property type="protein sequence ID" value="WPU63527.1"/>
    <property type="molecule type" value="Genomic_DNA"/>
</dbReference>
<organism evidence="5 6">
    <name type="scientific">Peredibacter starrii</name>
    <dbReference type="NCBI Taxonomy" id="28202"/>
    <lineage>
        <taxon>Bacteria</taxon>
        <taxon>Pseudomonadati</taxon>
        <taxon>Bdellovibrionota</taxon>
        <taxon>Bacteriovoracia</taxon>
        <taxon>Bacteriovoracales</taxon>
        <taxon>Bacteriovoracaceae</taxon>
        <taxon>Peredibacter</taxon>
    </lineage>
</organism>
<evidence type="ECO:0000256" key="1">
    <source>
        <dbReference type="ARBA" id="ARBA00023015"/>
    </source>
</evidence>
<dbReference type="AlphaFoldDB" id="A0AAX4HK02"/>
<evidence type="ECO:0000313" key="5">
    <source>
        <dbReference type="EMBL" id="WPU63527.1"/>
    </source>
</evidence>
<dbReference type="InterPro" id="IPR023187">
    <property type="entry name" value="Tscrpt_reg_MarR-type_CS"/>
</dbReference>
<dbReference type="GO" id="GO:0003677">
    <property type="term" value="F:DNA binding"/>
    <property type="evidence" value="ECO:0007669"/>
    <property type="project" value="UniProtKB-KW"/>
</dbReference>
<accession>A0AAX4HK02</accession>
<dbReference type="Pfam" id="PF01047">
    <property type="entry name" value="MarR"/>
    <property type="match status" value="1"/>
</dbReference>
<dbReference type="PROSITE" id="PS50995">
    <property type="entry name" value="HTH_MARR_2"/>
    <property type="match status" value="1"/>
</dbReference>
<dbReference type="InterPro" id="IPR000835">
    <property type="entry name" value="HTH_MarR-typ"/>
</dbReference>
<keyword evidence="2" id="KW-0238">DNA-binding</keyword>
<dbReference type="SUPFAM" id="SSF46785">
    <property type="entry name" value="Winged helix' DNA-binding domain"/>
    <property type="match status" value="1"/>
</dbReference>
<dbReference type="InterPro" id="IPR036390">
    <property type="entry name" value="WH_DNA-bd_sf"/>
</dbReference>
<dbReference type="PANTHER" id="PTHR42756">
    <property type="entry name" value="TRANSCRIPTIONAL REGULATOR, MARR"/>
    <property type="match status" value="1"/>
</dbReference>
<gene>
    <name evidence="5" type="ORF">SOO65_12595</name>
</gene>
<keyword evidence="6" id="KW-1185">Reference proteome</keyword>
<sequence length="160" mass="18141">MVKNILIPDTVPKTVHPLFRQRLCYSISKSGTILRSILEITLAKHKLSAPQSGILHILAGVGDYNQLQLGQEMNIDKASMVKFIDGLEEQGLVQRKTDPNDRRAKILTLTTKGRTLQKKILEQHKKLEASILKDFNKQEVEALRELMPRVLEAILNHVND</sequence>
<reference evidence="5 6" key="1">
    <citation type="submission" date="2023-11" db="EMBL/GenBank/DDBJ databases">
        <title>Peredibacter starrii A3.12.</title>
        <authorList>
            <person name="Mitchell R.J."/>
        </authorList>
    </citation>
    <scope>NUCLEOTIDE SEQUENCE [LARGE SCALE GENOMIC DNA]</scope>
    <source>
        <strain evidence="5 6">A3.12</strain>
    </source>
</reference>
<proteinExistence type="predicted"/>